<keyword evidence="1" id="KW-1133">Transmembrane helix</keyword>
<sequence length="58" mass="7221">MFLWVISLSYLCMRLLFRLLSCWFYSLWKFSSQLSNCKRLCFNTSEFITIFFFQFFLC</sequence>
<keyword evidence="1" id="KW-0472">Membrane</keyword>
<organism evidence="2">
    <name type="scientific">Brassica napus</name>
    <name type="common">Rape</name>
    <dbReference type="NCBI Taxonomy" id="3708"/>
    <lineage>
        <taxon>Eukaryota</taxon>
        <taxon>Viridiplantae</taxon>
        <taxon>Streptophyta</taxon>
        <taxon>Embryophyta</taxon>
        <taxon>Tracheophyta</taxon>
        <taxon>Spermatophyta</taxon>
        <taxon>Magnoliopsida</taxon>
        <taxon>eudicotyledons</taxon>
        <taxon>Gunneridae</taxon>
        <taxon>Pentapetalae</taxon>
        <taxon>rosids</taxon>
        <taxon>malvids</taxon>
        <taxon>Brassicales</taxon>
        <taxon>Brassicaceae</taxon>
        <taxon>Brassiceae</taxon>
        <taxon>Brassica</taxon>
    </lineage>
</organism>
<evidence type="ECO:0000313" key="2">
    <source>
        <dbReference type="EMBL" id="CAF1894749.1"/>
    </source>
</evidence>
<feature type="transmembrane region" description="Helical" evidence="1">
    <location>
        <begin position="6"/>
        <end position="28"/>
    </location>
</feature>
<feature type="transmembrane region" description="Helical" evidence="1">
    <location>
        <begin position="40"/>
        <end position="57"/>
    </location>
</feature>
<reference evidence="2" key="1">
    <citation type="submission" date="2021-01" db="EMBL/GenBank/DDBJ databases">
        <authorList>
            <consortium name="Genoscope - CEA"/>
            <person name="William W."/>
        </authorList>
    </citation>
    <scope>NUCLEOTIDE SEQUENCE</scope>
</reference>
<gene>
    <name evidence="2" type="ORF">DARMORV10_C02P15990.1</name>
</gene>
<protein>
    <submittedName>
        <fullName evidence="2">(rape) hypothetical protein</fullName>
    </submittedName>
</protein>
<name>A0A816JWW8_BRANA</name>
<accession>A0A816JWW8</accession>
<keyword evidence="1" id="KW-0812">Transmembrane</keyword>
<dbReference type="Proteomes" id="UP001295469">
    <property type="component" value="Chromosome C02"/>
</dbReference>
<dbReference type="EMBL" id="HG994366">
    <property type="protein sequence ID" value="CAF1894749.1"/>
    <property type="molecule type" value="Genomic_DNA"/>
</dbReference>
<dbReference type="AlphaFoldDB" id="A0A816JWW8"/>
<evidence type="ECO:0000256" key="1">
    <source>
        <dbReference type="SAM" id="Phobius"/>
    </source>
</evidence>
<proteinExistence type="predicted"/>